<dbReference type="Proteomes" id="UP000297777">
    <property type="component" value="Unassembled WGS sequence"/>
</dbReference>
<organism evidence="2 3">
    <name type="scientific">Botrytis tulipae</name>
    <dbReference type="NCBI Taxonomy" id="87230"/>
    <lineage>
        <taxon>Eukaryota</taxon>
        <taxon>Fungi</taxon>
        <taxon>Dikarya</taxon>
        <taxon>Ascomycota</taxon>
        <taxon>Pezizomycotina</taxon>
        <taxon>Leotiomycetes</taxon>
        <taxon>Helotiales</taxon>
        <taxon>Sclerotiniaceae</taxon>
        <taxon>Botrytis</taxon>
    </lineage>
</organism>
<dbReference type="OrthoDB" id="3543906at2759"/>
<dbReference type="InterPro" id="IPR043129">
    <property type="entry name" value="ATPase_NBD"/>
</dbReference>
<evidence type="ECO:0000256" key="1">
    <source>
        <dbReference type="SAM" id="MobiDB-lite"/>
    </source>
</evidence>
<keyword evidence="3" id="KW-1185">Reference proteome</keyword>
<evidence type="ECO:0000313" key="2">
    <source>
        <dbReference type="EMBL" id="TGO13622.1"/>
    </source>
</evidence>
<dbReference type="AlphaFoldDB" id="A0A4Z1ES43"/>
<proteinExistence type="predicted"/>
<protein>
    <submittedName>
        <fullName evidence="2">Uncharacterized protein</fullName>
    </submittedName>
</protein>
<dbReference type="CDD" id="cd10170">
    <property type="entry name" value="ASKHA_NBD_HSP70"/>
    <property type="match status" value="1"/>
</dbReference>
<accession>A0A4Z1ES43</accession>
<evidence type="ECO:0000313" key="3">
    <source>
        <dbReference type="Proteomes" id="UP000297777"/>
    </source>
</evidence>
<name>A0A4Z1ES43_9HELO</name>
<dbReference type="EMBL" id="PQXH01000066">
    <property type="protein sequence ID" value="TGO13622.1"/>
    <property type="molecule type" value="Genomic_DNA"/>
</dbReference>
<gene>
    <name evidence="2" type="ORF">BTUL_0066g00110</name>
</gene>
<comment type="caution">
    <text evidence="2">The sequence shown here is derived from an EMBL/GenBank/DDBJ whole genome shotgun (WGS) entry which is preliminary data.</text>
</comment>
<dbReference type="PANTHER" id="PTHR14187:SF5">
    <property type="entry name" value="HEAT SHOCK 70 KDA PROTEIN 12A"/>
    <property type="match status" value="1"/>
</dbReference>
<dbReference type="PANTHER" id="PTHR14187">
    <property type="entry name" value="ALPHA KINASE/ELONGATION FACTOR 2 KINASE"/>
    <property type="match status" value="1"/>
</dbReference>
<dbReference type="SUPFAM" id="SSF53067">
    <property type="entry name" value="Actin-like ATPase domain"/>
    <property type="match status" value="1"/>
</dbReference>
<feature type="region of interest" description="Disordered" evidence="1">
    <location>
        <begin position="646"/>
        <end position="671"/>
    </location>
</feature>
<reference evidence="2 3" key="1">
    <citation type="submission" date="2017-12" db="EMBL/GenBank/DDBJ databases">
        <title>Comparative genomics of Botrytis spp.</title>
        <authorList>
            <person name="Valero-Jimenez C.A."/>
            <person name="Tapia P."/>
            <person name="Veloso J."/>
            <person name="Silva-Moreno E."/>
            <person name="Staats M."/>
            <person name="Valdes J.H."/>
            <person name="Van Kan J.A.L."/>
        </authorList>
    </citation>
    <scope>NUCLEOTIDE SEQUENCE [LARGE SCALE GENOMIC DNA]</scope>
    <source>
        <strain evidence="2 3">Bt9001</strain>
    </source>
</reference>
<sequence length="737" mass="83668">MSAMESRSDQSASKGRLIMGIDMGTTRGAVADLLLPGGDQELGHQYEPEPFLFADWKGSWGSGDEFPLTALYYNENDQEETLPMTGHELRMLLDSAIPFNTERFFPLWKLLFHDSRDPVTASLQKPMLARLEKLKKTREDLLRDWVSIVYKELIYDSFGNLPALRRGMIPNLEDLKIEVIVPVPPGRSTIAHEQVRNALVQGPITSNQVFLVSEPECSFGWWCHMEAEKGQHEWKIGTRYIVLDAGGGTACTVTYKLTGINPPRFKQEFESESMICGAETISENFRRLLDAKIPEGIAHRPWAIQHALNSFNKGYKNYFGISKDPRPFCILIPGLVNELKIDHEDIVQCFAKPLRRLIAAVEKQVNQDKKSVPDYLIMGGGMCLNTYISEALRKEFQHLKVCQLRHNKAHIVKGAVWLRSQQDFITRRPLKYTVGIVTYQEVNSSVKRFSGKGYRNEDTWKNQRDGKLYVSVVYFLAKKGQLVDSNYKATSEGFKDARVRYSTSTSLQDLNFEDVVYTMNYTPDKGETFVFLRQDGRLVNTHGALVRKPEKSDRMRWNPMDSGIDLKELKQKRFRESTPSYMIRYTIHTEMTDVGCKYCIMIFSTNGQQHGFCGDLQVESITDIQQISENLSQSFAFGQRQVAPVRASKPASTGASERPTKKVTRSSLRTSNLQQISKAANAVIGGQNEPSTWPAKEEISKAARVERDFNGDSPLRSHPLPNNLLATPCRPTKRICF</sequence>